<accession>A0AAP0V951</accession>
<proteinExistence type="predicted"/>
<dbReference type="EMBL" id="ATMK01000001">
    <property type="protein sequence ID" value="KJJ88132.1"/>
    <property type="molecule type" value="Genomic_DNA"/>
</dbReference>
<evidence type="ECO:0000313" key="2">
    <source>
        <dbReference type="Proteomes" id="UP000032541"/>
    </source>
</evidence>
<sequence length="59" mass="7229">MQNLCFYRAKQPLLERKTIGFVMRWYIMSYEIGALLKNNYRFIAFFSPIHEEILLYFIS</sequence>
<protein>
    <submittedName>
        <fullName evidence="1">Uncharacterized protein</fullName>
    </submittedName>
</protein>
<dbReference type="Proteomes" id="UP000032541">
    <property type="component" value="Unassembled WGS sequence"/>
</dbReference>
<gene>
    <name evidence="1" type="ORF">M573_101055</name>
</gene>
<comment type="caution">
    <text evidence="1">The sequence shown here is derived from an EMBL/GenBank/DDBJ whole genome shotgun (WGS) entry which is preliminary data.</text>
</comment>
<reference evidence="1 2" key="1">
    <citation type="journal article" date="2015" name="BMC Genomics">
        <title>Comparative genome analysis of Prevotella intermedia strain isolated from infected root canal reveals features related to pathogenicity and adaptation.</title>
        <authorList>
            <person name="Ruan Y."/>
            <person name="Shen L."/>
            <person name="Zou Y."/>
            <person name="Qi Z."/>
            <person name="Yin J."/>
            <person name="Jiang J."/>
            <person name="Guo L."/>
            <person name="He L."/>
            <person name="Chen Z."/>
            <person name="Tang Z."/>
            <person name="Qin S."/>
        </authorList>
    </citation>
    <scope>NUCLEOTIDE SEQUENCE [LARGE SCALE GENOMIC DNA]</scope>
    <source>
        <strain evidence="1 2">ZT</strain>
    </source>
</reference>
<organism evidence="1 2">
    <name type="scientific">Prevotella intermedia ZT</name>
    <dbReference type="NCBI Taxonomy" id="1347790"/>
    <lineage>
        <taxon>Bacteria</taxon>
        <taxon>Pseudomonadati</taxon>
        <taxon>Bacteroidota</taxon>
        <taxon>Bacteroidia</taxon>
        <taxon>Bacteroidales</taxon>
        <taxon>Prevotellaceae</taxon>
        <taxon>Prevotella</taxon>
    </lineage>
</organism>
<dbReference type="AlphaFoldDB" id="A0AAP0V951"/>
<name>A0AAP0V951_PREIN</name>
<evidence type="ECO:0000313" key="1">
    <source>
        <dbReference type="EMBL" id="KJJ88132.1"/>
    </source>
</evidence>